<proteinExistence type="predicted"/>
<accession>A0ABR3EPV3</accession>
<dbReference type="Proteomes" id="UP001465976">
    <property type="component" value="Unassembled WGS sequence"/>
</dbReference>
<name>A0ABR3EPV3_9AGAR</name>
<feature type="compositionally biased region" description="Polar residues" evidence="1">
    <location>
        <begin position="1"/>
        <end position="22"/>
    </location>
</feature>
<protein>
    <submittedName>
        <fullName evidence="2">FKBP12-associated protein</fullName>
    </submittedName>
</protein>
<evidence type="ECO:0000313" key="3">
    <source>
        <dbReference type="Proteomes" id="UP001465976"/>
    </source>
</evidence>
<dbReference type="InterPro" id="IPR013083">
    <property type="entry name" value="Znf_RING/FYVE/PHD"/>
</dbReference>
<dbReference type="InterPro" id="IPR034078">
    <property type="entry name" value="NFX1_fam"/>
</dbReference>
<dbReference type="Gene3D" id="3.30.40.10">
    <property type="entry name" value="Zinc/RING finger domain, C3HC4 (zinc finger)"/>
    <property type="match status" value="1"/>
</dbReference>
<gene>
    <name evidence="2" type="primary">FAP1_3</name>
    <name evidence="2" type="ORF">V5O48_017129</name>
</gene>
<dbReference type="PANTHER" id="PTHR12360:SF12">
    <property type="entry name" value="TRANSCRIPTIONAL REPRESSOR NF-X1"/>
    <property type="match status" value="1"/>
</dbReference>
<organism evidence="2 3">
    <name type="scientific">Marasmius crinis-equi</name>
    <dbReference type="NCBI Taxonomy" id="585013"/>
    <lineage>
        <taxon>Eukaryota</taxon>
        <taxon>Fungi</taxon>
        <taxon>Dikarya</taxon>
        <taxon>Basidiomycota</taxon>
        <taxon>Agaricomycotina</taxon>
        <taxon>Agaricomycetes</taxon>
        <taxon>Agaricomycetidae</taxon>
        <taxon>Agaricales</taxon>
        <taxon>Marasmiineae</taxon>
        <taxon>Marasmiaceae</taxon>
        <taxon>Marasmius</taxon>
    </lineage>
</organism>
<feature type="region of interest" description="Disordered" evidence="1">
    <location>
        <begin position="1"/>
        <end position="158"/>
    </location>
</feature>
<keyword evidence="3" id="KW-1185">Reference proteome</keyword>
<feature type="compositionally biased region" description="Basic residues" evidence="1">
    <location>
        <begin position="23"/>
        <end position="35"/>
    </location>
</feature>
<sequence length="307" mass="34026">MESGSHDTSTQNPVTETPAQQHRQPRRPPSNRRKPRPDPTDTPAGAPDPHKQAPRRNAPRRDNKGVEGGEAVSSKGGEKGAGKGKRPPKPRPQATEEPEKSAFPRPPGQGRRKGIKFGGQLTSSNEGTPASSDAPSSSKSRRDRYKRDPDPQEDDLTSNLIRALRNPPYADCPICFNSIHPPQPTWSCSPLTPIVAEEKAGEKVHDDHDPQYCWTTFHLKCIKSWSEKSYNDREEKKEEEGNGDVQDVREEEMFSLAGIGAFVVRLLIPTTDLLHPILAATHAHALEARARTLAPCYVTRDRVLRAR</sequence>
<reference evidence="2 3" key="1">
    <citation type="submission" date="2024-02" db="EMBL/GenBank/DDBJ databases">
        <title>A draft genome for the cacao thread blight pathogen Marasmius crinis-equi.</title>
        <authorList>
            <person name="Cohen S.P."/>
            <person name="Baruah I.K."/>
            <person name="Amoako-Attah I."/>
            <person name="Bukari Y."/>
            <person name="Meinhardt L.W."/>
            <person name="Bailey B.A."/>
        </authorList>
    </citation>
    <scope>NUCLEOTIDE SEQUENCE [LARGE SCALE GENOMIC DNA]</scope>
    <source>
        <strain evidence="2 3">GH-76</strain>
    </source>
</reference>
<evidence type="ECO:0000256" key="1">
    <source>
        <dbReference type="SAM" id="MobiDB-lite"/>
    </source>
</evidence>
<evidence type="ECO:0000313" key="2">
    <source>
        <dbReference type="EMBL" id="KAL0564906.1"/>
    </source>
</evidence>
<comment type="caution">
    <text evidence="2">The sequence shown here is derived from an EMBL/GenBank/DDBJ whole genome shotgun (WGS) entry which is preliminary data.</text>
</comment>
<dbReference type="PANTHER" id="PTHR12360">
    <property type="entry name" value="NUCLEAR TRANSCRIPTION FACTOR, X-BOX BINDING 1 NFX1"/>
    <property type="match status" value="1"/>
</dbReference>
<dbReference type="EMBL" id="JBAHYK010002522">
    <property type="protein sequence ID" value="KAL0564906.1"/>
    <property type="molecule type" value="Genomic_DNA"/>
</dbReference>
<feature type="compositionally biased region" description="Low complexity" evidence="1">
    <location>
        <begin position="129"/>
        <end position="138"/>
    </location>
</feature>